<feature type="region of interest" description="Disordered" evidence="7">
    <location>
        <begin position="1"/>
        <end position="74"/>
    </location>
</feature>
<gene>
    <name evidence="10" type="ORF">KUF71_022273</name>
</gene>
<comment type="subcellular location">
    <subcellularLocation>
        <location evidence="1">Cell membrane</location>
        <topology evidence="1">Single-pass type I membrane protein</topology>
    </subcellularLocation>
</comment>
<keyword evidence="6" id="KW-0325">Glycoprotein</keyword>
<evidence type="ECO:0000256" key="1">
    <source>
        <dbReference type="ARBA" id="ARBA00004251"/>
    </source>
</evidence>
<sequence length="1130" mass="122148">MAIGLHRAGGGRTVSETRPSSTPSQRIDHDKDGLPSNAAAPGRVSPRTRLFARQPEPGAPGDNPAPLFSSAGRRRDFTGTWNNLPAAVMKGLSVSSAAMLLVLLAQGRSSLASSFEDEDLDCKELDYEFALTECDSQRGRWRVQVPRSGRCADNNPRPARRVDKCHISCEAGYYYDLGDLSCRQCRPGTYSLGGGILLESFQQDRLPDGFTSQVETFRSSFTSQRGGAGGAAALDIDCSQFGWRARGGYLASLGGPCAATLSYDVHLVKPGNLTYTYQYPDKDVIFDFEAQNAQCQSVRDSKEFRWPQYTREAGEWKKQSVRLLTGQNVLQWKTLGMDHGQSRPVLIKSIEISGVSLTSPCLPCRAGTYSAGGARVCTECPENTFSNSEASSCQPCNPVTEYSPKGSPSCRPRLPCSRQDYYEKRTPCDADKQTQRVYEWIAPKICRDDLPGAEQLPPPSPRRQCAPCNPGMDYGNGSTCEPCPRGSWSDGNSACRACPPGSTPNYGMQVSRWVELPAFMSAACLEPDGSPCPSGAGWQVAGGHIHTTRHHSPGAYLLLSIAVAGFRSKGGVTVTGPAGDHRRLEVGRVEFSFELDCAAECEFVFLQTSDTRGMTLVESWSQRQARQIYSYAVMQNDSYTFSWAFQRLGQGPTGAADAVAGALGLGGADEDAGRYVDMAKIFWVNVTNTEDGGAASCLPCHRDSDSEGCLPCPPGQYMERNGTGCQFCPVDTTAVEPLVAARLGQEACQPCGPGLHAVNGGNCETKCYFEIGDYTYDLRSLDTPVAVHGSRLFTASGAQYYHLFNISLCGTGEPALCSNTVTVGESAAERAAESSSVTAFICRTTVIPGQGPVGMGQDETGADGNLEEQTFSTQSVALGDELLAVTADSSYMHMKVIDEFVQDEFKDIHFYYATPLPTRSCPKGRTAVLTLRCDPTENGNSTITLPAQWPDGTSDGCNFNFMWKSRLACPSCGTNDYKTVKGECVNRKQAVHYLPAKHCRPSTPEISTVYVACTTQIPLEVQLVVAASVALALLLCGCMMHFWRKTQSLEYKYMKLVQSNGGRDGDMDGDVEAECELPPAESCALGEEDAEEEDVAFSAPSSQGLLNRIMAIRGKGEAGNPFETVKLTKQ</sequence>
<evidence type="ECO:0000256" key="7">
    <source>
        <dbReference type="SAM" id="MobiDB-lite"/>
    </source>
</evidence>
<dbReference type="Pfam" id="PF23087">
    <property type="entry name" value="MRH_ELAPOR1_9th"/>
    <property type="match status" value="1"/>
</dbReference>
<dbReference type="Gene3D" id="2.10.50.10">
    <property type="entry name" value="Tumor Necrosis Factor Receptor, subunit A, domain 2"/>
    <property type="match status" value="1"/>
</dbReference>
<dbReference type="InterPro" id="IPR039181">
    <property type="entry name" value="Elapor1/2"/>
</dbReference>
<keyword evidence="5" id="KW-1015">Disulfide bond</keyword>
<dbReference type="PANTHER" id="PTHR22727">
    <property type="entry name" value="PROTEIN CBG13728"/>
    <property type="match status" value="1"/>
</dbReference>
<dbReference type="EMBL" id="JAHWGI010000297">
    <property type="protein sequence ID" value="KAK3912685.1"/>
    <property type="molecule type" value="Genomic_DNA"/>
</dbReference>
<keyword evidence="3" id="KW-1003">Cell membrane</keyword>
<dbReference type="Gene3D" id="2.70.130.10">
    <property type="entry name" value="Mannose-6-phosphate receptor binding domain"/>
    <property type="match status" value="1"/>
</dbReference>
<organism evidence="10 11">
    <name type="scientific">Frankliniella fusca</name>
    <dbReference type="NCBI Taxonomy" id="407009"/>
    <lineage>
        <taxon>Eukaryota</taxon>
        <taxon>Metazoa</taxon>
        <taxon>Ecdysozoa</taxon>
        <taxon>Arthropoda</taxon>
        <taxon>Hexapoda</taxon>
        <taxon>Insecta</taxon>
        <taxon>Pterygota</taxon>
        <taxon>Neoptera</taxon>
        <taxon>Paraneoptera</taxon>
        <taxon>Thysanoptera</taxon>
        <taxon>Terebrantia</taxon>
        <taxon>Thripoidea</taxon>
        <taxon>Thripidae</taxon>
        <taxon>Frankliniella</taxon>
    </lineage>
</organism>
<feature type="domain" description="MRH" evidence="9">
    <location>
        <begin position="765"/>
        <end position="971"/>
    </location>
</feature>
<evidence type="ECO:0000313" key="11">
    <source>
        <dbReference type="Proteomes" id="UP001219518"/>
    </source>
</evidence>
<dbReference type="GO" id="GO:0005886">
    <property type="term" value="C:plasma membrane"/>
    <property type="evidence" value="ECO:0007669"/>
    <property type="project" value="UniProtKB-SubCell"/>
</dbReference>
<reference evidence="10" key="2">
    <citation type="journal article" date="2023" name="BMC Genomics">
        <title>Pest status, molecular evolution, and epigenetic factors derived from the genome assembly of Frankliniella fusca, a thysanopteran phytovirus vector.</title>
        <authorList>
            <person name="Catto M.A."/>
            <person name="Labadie P.E."/>
            <person name="Jacobson A.L."/>
            <person name="Kennedy G.G."/>
            <person name="Srinivasan R."/>
            <person name="Hunt B.G."/>
        </authorList>
    </citation>
    <scope>NUCLEOTIDE SEQUENCE</scope>
    <source>
        <strain evidence="10">PL_HMW_Pooled</strain>
    </source>
</reference>
<dbReference type="Pfam" id="PF23091">
    <property type="entry name" value="TNFR_ELAPOR1_6th"/>
    <property type="match status" value="1"/>
</dbReference>
<dbReference type="Pfam" id="PF23032">
    <property type="entry name" value="GBD_ELAPOR1-like_3rd"/>
    <property type="match status" value="1"/>
</dbReference>
<evidence type="ECO:0000313" key="10">
    <source>
        <dbReference type="EMBL" id="KAK3912685.1"/>
    </source>
</evidence>
<dbReference type="InterPro" id="IPR056610">
    <property type="entry name" value="Elapor1/2_TNFR-like"/>
</dbReference>
<evidence type="ECO:0000256" key="5">
    <source>
        <dbReference type="ARBA" id="ARBA00023157"/>
    </source>
</evidence>
<dbReference type="InterPro" id="IPR056609">
    <property type="entry name" value="Elapor1-like_3rd"/>
</dbReference>
<dbReference type="InterPro" id="IPR009011">
    <property type="entry name" value="Man6P_isomerase_rcpt-bd_dom_sf"/>
</dbReference>
<dbReference type="InterPro" id="IPR009030">
    <property type="entry name" value="Growth_fac_rcpt_cys_sf"/>
</dbReference>
<accession>A0AAE1H0G2</accession>
<dbReference type="Pfam" id="PF23031">
    <property type="entry name" value="GBD_ELAPOR1"/>
    <property type="match status" value="1"/>
</dbReference>
<evidence type="ECO:0000256" key="2">
    <source>
        <dbReference type="ARBA" id="ARBA00007627"/>
    </source>
</evidence>
<comment type="similarity">
    <text evidence="2">Belongs to the ELAPOR family.</text>
</comment>
<dbReference type="Proteomes" id="UP001219518">
    <property type="component" value="Unassembled WGS sequence"/>
</dbReference>
<feature type="compositionally biased region" description="Polar residues" evidence="7">
    <location>
        <begin position="14"/>
        <end position="25"/>
    </location>
</feature>
<keyword evidence="8" id="KW-0812">Transmembrane</keyword>
<dbReference type="InterPro" id="IPR044865">
    <property type="entry name" value="MRH_dom"/>
</dbReference>
<comment type="caution">
    <text evidence="10">The sequence shown here is derived from an EMBL/GenBank/DDBJ whole genome shotgun (WGS) entry which is preliminary data.</text>
</comment>
<dbReference type="PANTHER" id="PTHR22727:SF15">
    <property type="entry name" value="MRH DOMAIN-CONTAINING PROTEIN"/>
    <property type="match status" value="1"/>
</dbReference>
<evidence type="ECO:0000256" key="6">
    <source>
        <dbReference type="ARBA" id="ARBA00023180"/>
    </source>
</evidence>
<keyword evidence="11" id="KW-1185">Reference proteome</keyword>
<dbReference type="PROSITE" id="PS51914">
    <property type="entry name" value="MRH"/>
    <property type="match status" value="1"/>
</dbReference>
<dbReference type="AlphaFoldDB" id="A0AAE1H0G2"/>
<dbReference type="SUPFAM" id="SSF50911">
    <property type="entry name" value="Mannose 6-phosphate receptor domain"/>
    <property type="match status" value="1"/>
</dbReference>
<dbReference type="SUPFAM" id="SSF57184">
    <property type="entry name" value="Growth factor receptor domain"/>
    <property type="match status" value="1"/>
</dbReference>
<keyword evidence="4" id="KW-0732">Signal</keyword>
<dbReference type="SMART" id="SM01411">
    <property type="entry name" value="Ephrin_rec_like"/>
    <property type="match status" value="4"/>
</dbReference>
<name>A0AAE1H0G2_9NEOP</name>
<evidence type="ECO:0000256" key="8">
    <source>
        <dbReference type="SAM" id="Phobius"/>
    </source>
</evidence>
<evidence type="ECO:0000256" key="4">
    <source>
        <dbReference type="ARBA" id="ARBA00022729"/>
    </source>
</evidence>
<dbReference type="InterPro" id="IPR056607">
    <property type="entry name" value="Elapor1/2_MRH"/>
</dbReference>
<feature type="transmembrane region" description="Helical" evidence="8">
    <location>
        <begin position="1023"/>
        <end position="1043"/>
    </location>
</feature>
<proteinExistence type="inferred from homology"/>
<evidence type="ECO:0000256" key="3">
    <source>
        <dbReference type="ARBA" id="ARBA00022475"/>
    </source>
</evidence>
<evidence type="ECO:0000259" key="9">
    <source>
        <dbReference type="PROSITE" id="PS51914"/>
    </source>
</evidence>
<keyword evidence="8" id="KW-1133">Transmembrane helix</keyword>
<reference evidence="10" key="1">
    <citation type="submission" date="2021-07" db="EMBL/GenBank/DDBJ databases">
        <authorList>
            <person name="Catto M.A."/>
            <person name="Jacobson A."/>
            <person name="Kennedy G."/>
            <person name="Labadie P."/>
            <person name="Hunt B.G."/>
            <person name="Srinivasan R."/>
        </authorList>
    </citation>
    <scope>NUCLEOTIDE SEQUENCE</scope>
    <source>
        <strain evidence="10">PL_HMW_Pooled</strain>
        <tissue evidence="10">Head</tissue>
    </source>
</reference>
<dbReference type="InterPro" id="IPR056608">
    <property type="entry name" value="Elapor1/2_GBD"/>
</dbReference>
<protein>
    <submittedName>
        <fullName evidence="10">Endosome/lysosome-associated apoptosis and autophagy regulator family member 2</fullName>
    </submittedName>
</protein>
<keyword evidence="8" id="KW-0472">Membrane</keyword>